<dbReference type="GO" id="GO:1902201">
    <property type="term" value="P:negative regulation of bacterial-type flagellum-dependent cell motility"/>
    <property type="evidence" value="ECO:0007669"/>
    <property type="project" value="TreeGrafter"/>
</dbReference>
<keyword evidence="2" id="KW-0812">Transmembrane</keyword>
<keyword evidence="2" id="KW-0472">Membrane</keyword>
<accession>A0A7W6D749</accession>
<dbReference type="SUPFAM" id="SSF55073">
    <property type="entry name" value="Nucleotide cyclase"/>
    <property type="match status" value="1"/>
</dbReference>
<dbReference type="InterPro" id="IPR043128">
    <property type="entry name" value="Rev_trsase/Diguanyl_cyclase"/>
</dbReference>
<proteinExistence type="predicted"/>
<gene>
    <name evidence="4" type="ORF">GGQ64_000518</name>
</gene>
<evidence type="ECO:0000313" key="5">
    <source>
        <dbReference type="Proteomes" id="UP000574761"/>
    </source>
</evidence>
<keyword evidence="2" id="KW-1133">Transmembrane helix</keyword>
<dbReference type="GO" id="GO:0043709">
    <property type="term" value="P:cell adhesion involved in single-species biofilm formation"/>
    <property type="evidence" value="ECO:0007669"/>
    <property type="project" value="TreeGrafter"/>
</dbReference>
<dbReference type="PROSITE" id="PS50887">
    <property type="entry name" value="GGDEF"/>
    <property type="match status" value="1"/>
</dbReference>
<sequence>MIERVKAWVNDQLAFGEFSSREQVLRRSVVMALRIAALAYSINVAAHLVLYAVGLLPYDLAQALVIATVLTPLVSLPVALAAYYVVGHAVYELALSRAEFERLSRTDSLSGLLNRRAFLEAIETAVSPAALAIFDVDRFKSINDTLGHVAGDEVIVSVADRLASLACGRHIVSRIGGEEFAVLVCGLSPEETLGLVEDARSLIEVRPIACGAGAIPVTVSAGVADYVPGRDFDDLFSHADRALYLAKVSGRNRVVHEREVGGVAPPSRYEAPFDGMIRDRVGMAS</sequence>
<protein>
    <recommendedName>
        <fullName evidence="1">diguanylate cyclase</fullName>
        <ecNumber evidence="1">2.7.7.65</ecNumber>
    </recommendedName>
</protein>
<dbReference type="EC" id="2.7.7.65" evidence="1"/>
<dbReference type="AlphaFoldDB" id="A0A7W6D749"/>
<dbReference type="InterPro" id="IPR050469">
    <property type="entry name" value="Diguanylate_Cyclase"/>
</dbReference>
<evidence type="ECO:0000256" key="2">
    <source>
        <dbReference type="SAM" id="Phobius"/>
    </source>
</evidence>
<dbReference type="SMART" id="SM00267">
    <property type="entry name" value="GGDEF"/>
    <property type="match status" value="1"/>
</dbReference>
<comment type="caution">
    <text evidence="4">The sequence shown here is derived from an EMBL/GenBank/DDBJ whole genome shotgun (WGS) entry which is preliminary data.</text>
</comment>
<organism evidence="4 5">
    <name type="scientific">Mycoplana azooxidifex</name>
    <dbReference type="NCBI Taxonomy" id="1636188"/>
    <lineage>
        <taxon>Bacteria</taxon>
        <taxon>Pseudomonadati</taxon>
        <taxon>Pseudomonadota</taxon>
        <taxon>Alphaproteobacteria</taxon>
        <taxon>Hyphomicrobiales</taxon>
        <taxon>Rhizobiaceae</taxon>
        <taxon>Mycoplana</taxon>
    </lineage>
</organism>
<feature type="transmembrane region" description="Helical" evidence="2">
    <location>
        <begin position="60"/>
        <end position="86"/>
    </location>
</feature>
<dbReference type="Gene3D" id="3.30.70.270">
    <property type="match status" value="1"/>
</dbReference>
<dbReference type="GO" id="GO:0052621">
    <property type="term" value="F:diguanylate cyclase activity"/>
    <property type="evidence" value="ECO:0007669"/>
    <property type="project" value="UniProtKB-EC"/>
</dbReference>
<name>A0A7W6D749_9HYPH</name>
<feature type="transmembrane region" description="Helical" evidence="2">
    <location>
        <begin position="31"/>
        <end position="54"/>
    </location>
</feature>
<dbReference type="CDD" id="cd01949">
    <property type="entry name" value="GGDEF"/>
    <property type="match status" value="1"/>
</dbReference>
<evidence type="ECO:0000259" key="3">
    <source>
        <dbReference type="PROSITE" id="PS50887"/>
    </source>
</evidence>
<dbReference type="NCBIfam" id="TIGR00254">
    <property type="entry name" value="GGDEF"/>
    <property type="match status" value="1"/>
</dbReference>
<dbReference type="PANTHER" id="PTHR45138:SF24">
    <property type="entry name" value="DIGUANYLATE CYCLASE DGCC-RELATED"/>
    <property type="match status" value="1"/>
</dbReference>
<dbReference type="RefSeq" id="WP_183798565.1">
    <property type="nucleotide sequence ID" value="NZ_JACIEE010000001.1"/>
</dbReference>
<dbReference type="EMBL" id="JACIEE010000001">
    <property type="protein sequence ID" value="MBB3975342.1"/>
    <property type="molecule type" value="Genomic_DNA"/>
</dbReference>
<feature type="domain" description="GGDEF" evidence="3">
    <location>
        <begin position="127"/>
        <end position="259"/>
    </location>
</feature>
<reference evidence="4 5" key="1">
    <citation type="submission" date="2020-08" db="EMBL/GenBank/DDBJ databases">
        <title>Genomic Encyclopedia of Type Strains, Phase IV (KMG-IV): sequencing the most valuable type-strain genomes for metagenomic binning, comparative biology and taxonomic classification.</title>
        <authorList>
            <person name="Goeker M."/>
        </authorList>
    </citation>
    <scope>NUCLEOTIDE SEQUENCE [LARGE SCALE GENOMIC DNA]</scope>
    <source>
        <strain evidence="4 5">DSM 100211</strain>
    </source>
</reference>
<dbReference type="InterPro" id="IPR029787">
    <property type="entry name" value="Nucleotide_cyclase"/>
</dbReference>
<dbReference type="GO" id="GO:0005886">
    <property type="term" value="C:plasma membrane"/>
    <property type="evidence" value="ECO:0007669"/>
    <property type="project" value="TreeGrafter"/>
</dbReference>
<evidence type="ECO:0000313" key="4">
    <source>
        <dbReference type="EMBL" id="MBB3975342.1"/>
    </source>
</evidence>
<keyword evidence="5" id="KW-1185">Reference proteome</keyword>
<dbReference type="PANTHER" id="PTHR45138">
    <property type="entry name" value="REGULATORY COMPONENTS OF SENSORY TRANSDUCTION SYSTEM"/>
    <property type="match status" value="1"/>
</dbReference>
<dbReference type="Pfam" id="PF00990">
    <property type="entry name" value="GGDEF"/>
    <property type="match status" value="1"/>
</dbReference>
<evidence type="ECO:0000256" key="1">
    <source>
        <dbReference type="ARBA" id="ARBA00012528"/>
    </source>
</evidence>
<dbReference type="Proteomes" id="UP000574761">
    <property type="component" value="Unassembled WGS sequence"/>
</dbReference>
<dbReference type="InterPro" id="IPR000160">
    <property type="entry name" value="GGDEF_dom"/>
</dbReference>